<reference evidence="2 3" key="1">
    <citation type="submission" date="2018-06" db="EMBL/GenBank/DDBJ databases">
        <title>Lujinxingia sediminis gen. nov. sp. nov., a new facultative anaerobic member of the class Deltaproteobacteria, and proposal of Lujinxingaceae fam. nov.</title>
        <authorList>
            <person name="Guo L.-Y."/>
            <person name="Li C.-M."/>
            <person name="Wang S."/>
            <person name="Du Z.-J."/>
        </authorList>
    </citation>
    <scope>NUCLEOTIDE SEQUENCE [LARGE SCALE GENOMIC DNA]</scope>
    <source>
        <strain evidence="2 3">FA350</strain>
    </source>
</reference>
<keyword evidence="3" id="KW-1185">Reference proteome</keyword>
<sequence length="607" mass="65350">MFAASCGGDEGPNDTDGVQQEATTNTYALADTQYTRNIRVYNNVKRLDDRAAAVAVLEEKRVLFPLEAEQLVAQYKVGDIMATAAGEGLIRRVESVERTGDSIVVTTSGAELSDVFAEGEIFIAKHAEANLPVPESFRTDENGMSTRAFDFGGMIGGLLEDPVGWDGSLYDWNRDFASDLNSRIPGDYLIVEEASVDFDLGGEIYAQLEMSSSPLKSVRIGSNGTATATLRVRLESADEYHLDETYTLFSTNPADGALMTKPIKSFDVAGLAQIQFGAKSTLKVKADLDGTLSATGEVKANGTLSGGVEKKGRRWKGYWGHGMSVQGYGPDFQGEKNFVAQLKLNTELTVNLSNTVSGDLKVEPANITADFSQKINATTGACPTYFNINAAGKASGAVTSANLMGFKIPLMSSPSNWNFYDKDWLIRNEQLNLPGICDPEYVVPSFGTGAGHEGQMCAEDDDCKTGTSCYRNTCVHDGPTRFSVAWFDDTDIDLEVVSPAGEVVDWENFAGNASDDGLVYDFPNCTTKCVGNGPYVESIFSDAPVPPGVYTIRVVHHKSRIDAGKGGDFEVEIESNGVITTEGGNIHDAVANPPFKGKAVEFEYTVK</sequence>
<evidence type="ECO:0000313" key="3">
    <source>
        <dbReference type="Proteomes" id="UP000249799"/>
    </source>
</evidence>
<dbReference type="KEGG" id="bsed:DN745_14300"/>
<name>A0A2Z4FN73_9DELT</name>
<feature type="region of interest" description="Disordered" evidence="1">
    <location>
        <begin position="1"/>
        <end position="20"/>
    </location>
</feature>
<dbReference type="Proteomes" id="UP000249799">
    <property type="component" value="Chromosome"/>
</dbReference>
<dbReference type="EMBL" id="CP030032">
    <property type="protein sequence ID" value="AWV90437.1"/>
    <property type="molecule type" value="Genomic_DNA"/>
</dbReference>
<evidence type="ECO:0000256" key="1">
    <source>
        <dbReference type="SAM" id="MobiDB-lite"/>
    </source>
</evidence>
<gene>
    <name evidence="2" type="ORF">DN745_14300</name>
</gene>
<dbReference type="AlphaFoldDB" id="A0A2Z4FN73"/>
<protein>
    <submittedName>
        <fullName evidence="2">Uncharacterized protein</fullName>
    </submittedName>
</protein>
<evidence type="ECO:0000313" key="2">
    <source>
        <dbReference type="EMBL" id="AWV90437.1"/>
    </source>
</evidence>
<organism evidence="2 3">
    <name type="scientific">Bradymonas sediminis</name>
    <dbReference type="NCBI Taxonomy" id="1548548"/>
    <lineage>
        <taxon>Bacteria</taxon>
        <taxon>Deltaproteobacteria</taxon>
        <taxon>Bradymonadales</taxon>
        <taxon>Bradymonadaceae</taxon>
        <taxon>Bradymonas</taxon>
    </lineage>
</organism>
<dbReference type="RefSeq" id="WP_111335890.1">
    <property type="nucleotide sequence ID" value="NZ_CP030032.1"/>
</dbReference>
<proteinExistence type="predicted"/>
<accession>A0A2Z4FN73</accession>